<evidence type="ECO:0000256" key="3">
    <source>
        <dbReference type="ARBA" id="ARBA00022679"/>
    </source>
</evidence>
<dbReference type="PANTHER" id="PTHR34388">
    <property type="entry name" value="DNA POLYMERASE III SUBUNIT DELTA"/>
    <property type="match status" value="1"/>
</dbReference>
<dbReference type="SUPFAM" id="SSF48019">
    <property type="entry name" value="post-AAA+ oligomerization domain-like"/>
    <property type="match status" value="1"/>
</dbReference>
<keyword evidence="6" id="KW-0239">DNA-directed DNA polymerase</keyword>
<reference evidence="10" key="1">
    <citation type="submission" date="2020-10" db="EMBL/GenBank/DDBJ databases">
        <authorList>
            <person name="Gilroy R."/>
        </authorList>
    </citation>
    <scope>NUCLEOTIDE SEQUENCE</scope>
    <source>
        <strain evidence="10">10037</strain>
    </source>
</reference>
<evidence type="ECO:0000256" key="7">
    <source>
        <dbReference type="ARBA" id="ARBA00034754"/>
    </source>
</evidence>
<dbReference type="GO" id="GO:0003677">
    <property type="term" value="F:DNA binding"/>
    <property type="evidence" value="ECO:0007669"/>
    <property type="project" value="InterPro"/>
</dbReference>
<organism evidence="10 11">
    <name type="scientific">Candidatus Merdivivens pullistercoris</name>
    <dbReference type="NCBI Taxonomy" id="2840873"/>
    <lineage>
        <taxon>Bacteria</taxon>
        <taxon>Pseudomonadati</taxon>
        <taxon>Bacteroidota</taxon>
        <taxon>Bacteroidia</taxon>
        <taxon>Bacteroidales</taxon>
        <taxon>Muribaculaceae</taxon>
        <taxon>Muribaculaceae incertae sedis</taxon>
        <taxon>Candidatus Merdivivens</taxon>
    </lineage>
</organism>
<sequence length="346" mass="38492">MAKGGSDTAVRYREIMQDIKAGRFSPVYLLMGEEQYYINKVYGALMDNVLDEAEKDFNLTVFYGADVSGADIANAASRYPMMAQRQMVAVREAQAAKKLDDLSKYAASPLDTTVLVLCYMGKTLDKRTALYKEISKNGTVLESSPVRDYELPRWISSHFSSIGYSIQPEAAALLGEYAGTDLSKIALEGEKIIKSLAPDNNEITVRDIEQNVGITRQFSIFELTKALSYKDSAKAFRIAAYLGADPRFAFPAATSALFLHFFRILKFEAFMKKYPSASPAEKAKEIGVNPYFLSEYETAARNYPVRKCMAAIAEIKEYDFKGKGGDCGEATWGELLLELVSRLLAR</sequence>
<dbReference type="GO" id="GO:0009360">
    <property type="term" value="C:DNA polymerase III complex"/>
    <property type="evidence" value="ECO:0007669"/>
    <property type="project" value="InterPro"/>
</dbReference>
<dbReference type="InterPro" id="IPR005790">
    <property type="entry name" value="DNA_polIII_delta"/>
</dbReference>
<evidence type="ECO:0000313" key="11">
    <source>
        <dbReference type="Proteomes" id="UP000823597"/>
    </source>
</evidence>
<dbReference type="InterPro" id="IPR027417">
    <property type="entry name" value="P-loop_NTPase"/>
</dbReference>
<dbReference type="EC" id="2.7.7.7" evidence="1"/>
<dbReference type="Gene3D" id="1.20.272.10">
    <property type="match status" value="1"/>
</dbReference>
<reference evidence="10" key="2">
    <citation type="journal article" date="2021" name="PeerJ">
        <title>Extensive microbial diversity within the chicken gut microbiome revealed by metagenomics and culture.</title>
        <authorList>
            <person name="Gilroy R."/>
            <person name="Ravi A."/>
            <person name="Getino M."/>
            <person name="Pursley I."/>
            <person name="Horton D.L."/>
            <person name="Alikhan N.F."/>
            <person name="Baker D."/>
            <person name="Gharbi K."/>
            <person name="Hall N."/>
            <person name="Watson M."/>
            <person name="Adriaenssens E.M."/>
            <person name="Foster-Nyarko E."/>
            <person name="Jarju S."/>
            <person name="Secka A."/>
            <person name="Antonio M."/>
            <person name="Oren A."/>
            <person name="Chaudhuri R.R."/>
            <person name="La Ragione R."/>
            <person name="Hildebrand F."/>
            <person name="Pallen M.J."/>
        </authorList>
    </citation>
    <scope>NUCLEOTIDE SEQUENCE</scope>
    <source>
        <strain evidence="10">10037</strain>
    </source>
</reference>
<comment type="catalytic activity">
    <reaction evidence="8">
        <text>DNA(n) + a 2'-deoxyribonucleoside 5'-triphosphate = DNA(n+1) + diphosphate</text>
        <dbReference type="Rhea" id="RHEA:22508"/>
        <dbReference type="Rhea" id="RHEA-COMP:17339"/>
        <dbReference type="Rhea" id="RHEA-COMP:17340"/>
        <dbReference type="ChEBI" id="CHEBI:33019"/>
        <dbReference type="ChEBI" id="CHEBI:61560"/>
        <dbReference type="ChEBI" id="CHEBI:173112"/>
        <dbReference type="EC" id="2.7.7.7"/>
    </reaction>
</comment>
<dbReference type="Gene3D" id="3.40.50.300">
    <property type="entry name" value="P-loop containing nucleotide triphosphate hydrolases"/>
    <property type="match status" value="1"/>
</dbReference>
<evidence type="ECO:0000259" key="9">
    <source>
        <dbReference type="Pfam" id="PF06144"/>
    </source>
</evidence>
<feature type="domain" description="DNA polymerase III delta N-terminal" evidence="9">
    <location>
        <begin position="28"/>
        <end position="142"/>
    </location>
</feature>
<dbReference type="InterPro" id="IPR010372">
    <property type="entry name" value="DNA_pol3_delta_N"/>
</dbReference>
<evidence type="ECO:0000256" key="8">
    <source>
        <dbReference type="ARBA" id="ARBA00049244"/>
    </source>
</evidence>
<name>A0A9D9I552_9BACT</name>
<dbReference type="InterPro" id="IPR008921">
    <property type="entry name" value="DNA_pol3_clamp-load_cplx_C"/>
</dbReference>
<comment type="caution">
    <text evidence="10">The sequence shown here is derived from an EMBL/GenBank/DDBJ whole genome shotgun (WGS) entry which is preliminary data.</text>
</comment>
<dbReference type="GO" id="GO:0003887">
    <property type="term" value="F:DNA-directed DNA polymerase activity"/>
    <property type="evidence" value="ECO:0007669"/>
    <property type="project" value="UniProtKB-KW"/>
</dbReference>
<protein>
    <recommendedName>
        <fullName evidence="2">DNA polymerase III subunit delta</fullName>
        <ecNumber evidence="1">2.7.7.7</ecNumber>
    </recommendedName>
</protein>
<dbReference type="PANTHER" id="PTHR34388:SF1">
    <property type="entry name" value="DNA POLYMERASE III SUBUNIT DELTA"/>
    <property type="match status" value="1"/>
</dbReference>
<accession>A0A9D9I552</accession>
<evidence type="ECO:0000256" key="1">
    <source>
        <dbReference type="ARBA" id="ARBA00012417"/>
    </source>
</evidence>
<dbReference type="EMBL" id="JADIME010000094">
    <property type="protein sequence ID" value="MBO8466117.1"/>
    <property type="molecule type" value="Genomic_DNA"/>
</dbReference>
<dbReference type="Gene3D" id="1.10.8.60">
    <property type="match status" value="1"/>
</dbReference>
<evidence type="ECO:0000313" key="10">
    <source>
        <dbReference type="EMBL" id="MBO8466117.1"/>
    </source>
</evidence>
<dbReference type="Proteomes" id="UP000823597">
    <property type="component" value="Unassembled WGS sequence"/>
</dbReference>
<gene>
    <name evidence="10" type="primary">holA</name>
    <name evidence="10" type="ORF">IAB93_09035</name>
</gene>
<comment type="similarity">
    <text evidence="7">Belongs to the DNA polymerase HolA subunit family.</text>
</comment>
<keyword evidence="3 10" id="KW-0808">Transferase</keyword>
<dbReference type="AlphaFoldDB" id="A0A9D9I552"/>
<evidence type="ECO:0000256" key="4">
    <source>
        <dbReference type="ARBA" id="ARBA00022695"/>
    </source>
</evidence>
<proteinExistence type="inferred from homology"/>
<keyword evidence="4 10" id="KW-0548">Nucleotidyltransferase</keyword>
<evidence type="ECO:0000256" key="6">
    <source>
        <dbReference type="ARBA" id="ARBA00022932"/>
    </source>
</evidence>
<evidence type="ECO:0000256" key="5">
    <source>
        <dbReference type="ARBA" id="ARBA00022705"/>
    </source>
</evidence>
<evidence type="ECO:0000256" key="2">
    <source>
        <dbReference type="ARBA" id="ARBA00017703"/>
    </source>
</evidence>
<dbReference type="Pfam" id="PF06144">
    <property type="entry name" value="DNA_pol3_delta"/>
    <property type="match status" value="1"/>
</dbReference>
<dbReference type="SUPFAM" id="SSF52540">
    <property type="entry name" value="P-loop containing nucleoside triphosphate hydrolases"/>
    <property type="match status" value="1"/>
</dbReference>
<dbReference type="GO" id="GO:0006261">
    <property type="term" value="P:DNA-templated DNA replication"/>
    <property type="evidence" value="ECO:0007669"/>
    <property type="project" value="TreeGrafter"/>
</dbReference>
<dbReference type="NCBIfam" id="TIGR01128">
    <property type="entry name" value="holA"/>
    <property type="match status" value="1"/>
</dbReference>
<keyword evidence="5" id="KW-0235">DNA replication</keyword>